<sequence length="306" mass="35934">MSSANNNTQTVTPPPKRLRSKSSDKVSSQSDDWFSVVLNEIEVDPRIDTWNYFFQDSHMLRDKPQNSEIMFNIPFIFKLFKSVNPTKNLVNGVESNSQRRQKFSSNPSPFSTNFLSEDLIGKMVETLGILLEEVKKDIRITISNIDHLIPASFLREFNKLVHDSHPNNIKTPFIKCVEEFRSFISRIQPSYLFSVIELFKNALDSYYRITPFIIVVHMLFNNMGMDFLCENNEKTYMNIFHDYYNFLKRNIPLDDLPPNAREILEVFTWYFRLVVRSQPYEKKSSNFCTIFVQVCVEIVQLLQIFG</sequence>
<comment type="caution">
    <text evidence="2">The sequence shown here is derived from an EMBL/GenBank/DDBJ whole genome shotgun (WGS) entry which is preliminary data.</text>
</comment>
<protein>
    <submittedName>
        <fullName evidence="2">Uncharacterized protein</fullName>
    </submittedName>
</protein>
<evidence type="ECO:0000313" key="3">
    <source>
        <dbReference type="Proteomes" id="UP000018888"/>
    </source>
</evidence>
<proteinExistence type="predicted"/>
<reference evidence="2 3" key="1">
    <citation type="journal article" date="2013" name="Proc. Natl. Acad. Sci. U.S.A.">
        <title>Genome of an arbuscular mycorrhizal fungus provides insight into the oldest plant symbiosis.</title>
        <authorList>
            <person name="Tisserant E."/>
            <person name="Malbreil M."/>
            <person name="Kuo A."/>
            <person name="Kohler A."/>
            <person name="Symeonidi A."/>
            <person name="Balestrini R."/>
            <person name="Charron P."/>
            <person name="Duensing N."/>
            <person name="Frei Dit Frey N."/>
            <person name="Gianinazzi-Pearson V."/>
            <person name="Gilbert L.B."/>
            <person name="Handa Y."/>
            <person name="Herr J.R."/>
            <person name="Hijri M."/>
            <person name="Koul R."/>
            <person name="Kawaguchi M."/>
            <person name="Krajinski F."/>
            <person name="Lammers P.J."/>
            <person name="Masclaux F.G."/>
            <person name="Murat C."/>
            <person name="Morin E."/>
            <person name="Ndikumana S."/>
            <person name="Pagni M."/>
            <person name="Petitpierre D."/>
            <person name="Requena N."/>
            <person name="Rosikiewicz P."/>
            <person name="Riley R."/>
            <person name="Saito K."/>
            <person name="San Clemente H."/>
            <person name="Shapiro H."/>
            <person name="van Tuinen D."/>
            <person name="Becard G."/>
            <person name="Bonfante P."/>
            <person name="Paszkowski U."/>
            <person name="Shachar-Hill Y.Y."/>
            <person name="Tuskan G.A."/>
            <person name="Young P.W."/>
            <person name="Sanders I.R."/>
            <person name="Henrissat B."/>
            <person name="Rensing S.A."/>
            <person name="Grigoriev I.V."/>
            <person name="Corradi N."/>
            <person name="Roux C."/>
            <person name="Martin F."/>
        </authorList>
    </citation>
    <scope>NUCLEOTIDE SEQUENCE [LARGE SCALE GENOMIC DNA]</scope>
    <source>
        <strain evidence="2 3">DAOM 197198</strain>
    </source>
</reference>
<dbReference type="VEuPathDB" id="FungiDB:RhiirFUN_024341"/>
<accession>A0A2P4PBT3</accession>
<feature type="compositionally biased region" description="Polar residues" evidence="1">
    <location>
        <begin position="1"/>
        <end position="11"/>
    </location>
</feature>
<gene>
    <name evidence="2" type="ORF">GLOIN_2v1882565</name>
</gene>
<evidence type="ECO:0000256" key="1">
    <source>
        <dbReference type="SAM" id="MobiDB-lite"/>
    </source>
</evidence>
<reference evidence="2 3" key="2">
    <citation type="journal article" date="2018" name="New Phytol.">
        <title>High intraspecific genome diversity in the model arbuscular mycorrhizal symbiont Rhizophagus irregularis.</title>
        <authorList>
            <person name="Chen E.C.H."/>
            <person name="Morin E."/>
            <person name="Beaudet D."/>
            <person name="Noel J."/>
            <person name="Yildirir G."/>
            <person name="Ndikumana S."/>
            <person name="Charron P."/>
            <person name="St-Onge C."/>
            <person name="Giorgi J."/>
            <person name="Kruger M."/>
            <person name="Marton T."/>
            <person name="Ropars J."/>
            <person name="Grigoriev I.V."/>
            <person name="Hainaut M."/>
            <person name="Henrissat B."/>
            <person name="Roux C."/>
            <person name="Martin F."/>
            <person name="Corradi N."/>
        </authorList>
    </citation>
    <scope>NUCLEOTIDE SEQUENCE [LARGE SCALE GENOMIC DNA]</scope>
    <source>
        <strain evidence="2 3">DAOM 197198</strain>
    </source>
</reference>
<evidence type="ECO:0000313" key="2">
    <source>
        <dbReference type="EMBL" id="POG62833.1"/>
    </source>
</evidence>
<dbReference type="AlphaFoldDB" id="A0A2P4PBT3"/>
<dbReference type="Proteomes" id="UP000018888">
    <property type="component" value="Unassembled WGS sequence"/>
</dbReference>
<keyword evidence="3" id="KW-1185">Reference proteome</keyword>
<name>A0A2P4PBT3_RHIID</name>
<feature type="region of interest" description="Disordered" evidence="1">
    <location>
        <begin position="1"/>
        <end position="27"/>
    </location>
</feature>
<organism evidence="2 3">
    <name type="scientific">Rhizophagus irregularis (strain DAOM 181602 / DAOM 197198 / MUCL 43194)</name>
    <name type="common">Arbuscular mycorrhizal fungus</name>
    <name type="synonym">Glomus intraradices</name>
    <dbReference type="NCBI Taxonomy" id="747089"/>
    <lineage>
        <taxon>Eukaryota</taxon>
        <taxon>Fungi</taxon>
        <taxon>Fungi incertae sedis</taxon>
        <taxon>Mucoromycota</taxon>
        <taxon>Glomeromycotina</taxon>
        <taxon>Glomeromycetes</taxon>
        <taxon>Glomerales</taxon>
        <taxon>Glomeraceae</taxon>
        <taxon>Rhizophagus</taxon>
    </lineage>
</organism>
<dbReference type="EMBL" id="AUPC02000286">
    <property type="protein sequence ID" value="POG62833.1"/>
    <property type="molecule type" value="Genomic_DNA"/>
</dbReference>